<evidence type="ECO:0000256" key="3">
    <source>
        <dbReference type="ARBA" id="ARBA00022598"/>
    </source>
</evidence>
<dbReference type="PANTHER" id="PTHR11118:SF1">
    <property type="entry name" value="RNA-SPLICING LIGASE RTCB HOMOLOG"/>
    <property type="match status" value="1"/>
</dbReference>
<evidence type="ECO:0000256" key="6">
    <source>
        <dbReference type="ARBA" id="ARBA00023134"/>
    </source>
</evidence>
<proteinExistence type="inferred from homology"/>
<dbReference type="GO" id="GO:0170057">
    <property type="term" value="F:RNA ligase (GTP) activity"/>
    <property type="evidence" value="ECO:0007669"/>
    <property type="project" value="UniProtKB-EC"/>
</dbReference>
<evidence type="ECO:0000256" key="11">
    <source>
        <dbReference type="ARBA" id="ARBA00049514"/>
    </source>
</evidence>
<feature type="binding site" evidence="13">
    <location>
        <begin position="369"/>
        <end position="372"/>
    </location>
    <ligand>
        <name>GMP</name>
        <dbReference type="ChEBI" id="CHEBI:58115"/>
    </ligand>
</feature>
<evidence type="ECO:0000256" key="8">
    <source>
        <dbReference type="ARBA" id="ARBA00033766"/>
    </source>
</evidence>
<feature type="binding site" evidence="13">
    <location>
        <begin position="320"/>
        <end position="321"/>
    </location>
    <ligand>
        <name>GMP</name>
        <dbReference type="ChEBI" id="CHEBI:58115"/>
    </ligand>
</feature>
<feature type="binding site" evidence="13">
    <location>
        <position position="376"/>
    </location>
    <ligand>
        <name>GMP</name>
        <dbReference type="ChEBI" id="CHEBI:58115"/>
    </ligand>
</feature>
<comment type="cofactor">
    <cofactor evidence="14 15">
        <name>Mn(2+)</name>
        <dbReference type="ChEBI" id="CHEBI:29035"/>
    </cofactor>
    <text evidence="14 15">Binds 2 manganese ions per subunit.</text>
</comment>
<evidence type="ECO:0000256" key="14">
    <source>
        <dbReference type="PIRSR" id="PIRSR601233-3"/>
    </source>
</evidence>
<reference evidence="17 18" key="1">
    <citation type="journal article" name="Nat. Commun.">
        <title>Undinarchaeota illuminate DPANN phylogeny and the impact of gene transfer on archaeal evolution.</title>
        <authorList>
            <person name="Dombrowski N."/>
            <person name="Williams T.A."/>
            <person name="Sun J."/>
            <person name="Woodcroft B.J."/>
            <person name="Lee J.H."/>
            <person name="Minh B.Q."/>
            <person name="Rinke C."/>
            <person name="Spang A."/>
        </authorList>
    </citation>
    <scope>NUCLEOTIDE SEQUENCE [LARGE SCALE GENOMIC DNA]</scope>
    <source>
        <strain evidence="17">MAG_bin17</strain>
    </source>
</reference>
<comment type="function">
    <text evidence="9">Essential for tRNA splicing and maturation. Acts by directly joining spliced tRNA halves to mature-sized tRNAs. Joins RNA with 2',3'-cyclic-phosphate or 3'-phosphate ends to RNA with 5'-hydroxy ends.</text>
</comment>
<keyword evidence="4 14" id="KW-0479">Metal-binding</keyword>
<dbReference type="InterPro" id="IPR036025">
    <property type="entry name" value="RtcB-like_sf"/>
</dbReference>
<evidence type="ECO:0000256" key="5">
    <source>
        <dbReference type="ARBA" id="ARBA00022741"/>
    </source>
</evidence>
<evidence type="ECO:0000256" key="13">
    <source>
        <dbReference type="PIRSR" id="PIRSR601233-2"/>
    </source>
</evidence>
<dbReference type="PANTHER" id="PTHR11118">
    <property type="entry name" value="RNA-SPLICING LIGASE RTCB HOMOLOG"/>
    <property type="match status" value="1"/>
</dbReference>
<feature type="binding site" evidence="14">
    <location>
        <position position="90"/>
    </location>
    <ligand>
        <name>Mn(2+)</name>
        <dbReference type="ChEBI" id="CHEBI:29035"/>
        <label>1</label>
    </ligand>
</feature>
<feature type="region of interest" description="Disordered" evidence="16">
    <location>
        <begin position="160"/>
        <end position="188"/>
    </location>
</feature>
<evidence type="ECO:0000256" key="1">
    <source>
        <dbReference type="ARBA" id="ARBA00008071"/>
    </source>
</evidence>
<feature type="binding site" evidence="14">
    <location>
        <position position="230"/>
    </location>
    <ligand>
        <name>Mn(2+)</name>
        <dbReference type="ChEBI" id="CHEBI:29035"/>
        <label>2</label>
    </ligand>
</feature>
<evidence type="ECO:0000256" key="2">
    <source>
        <dbReference type="ARBA" id="ARBA00011245"/>
    </source>
</evidence>
<feature type="active site" description="GMP-histidine intermediate" evidence="12">
    <location>
        <position position="395"/>
    </location>
</feature>
<evidence type="ECO:0000256" key="10">
    <source>
        <dbReference type="ARBA" id="ARBA00047746"/>
    </source>
</evidence>
<feature type="binding site" evidence="14">
    <location>
        <position position="320"/>
    </location>
    <ligand>
        <name>Mn(2+)</name>
        <dbReference type="ChEBI" id="CHEBI:29035"/>
        <label>2</label>
    </ligand>
</feature>
<gene>
    <name evidence="15" type="primary">rtcB</name>
    <name evidence="17" type="ORF">H1011_02500</name>
</gene>
<dbReference type="EMBL" id="DVAD01000014">
    <property type="protein sequence ID" value="HIJ99670.1"/>
    <property type="molecule type" value="Genomic_DNA"/>
</dbReference>
<keyword evidence="3 15" id="KW-0436">Ligase</keyword>
<comment type="similarity">
    <text evidence="1 15">Belongs to the RtcB family.</text>
</comment>
<comment type="caution">
    <text evidence="17">The sequence shown here is derived from an EMBL/GenBank/DDBJ whole genome shotgun (WGS) entry which is preliminary data.</text>
</comment>
<dbReference type="Pfam" id="PF01139">
    <property type="entry name" value="RtcB"/>
    <property type="match status" value="1"/>
</dbReference>
<dbReference type="FunFam" id="3.90.1860.10:FF:000001">
    <property type="entry name" value="tRNA-splicing ligase RtcB homolog"/>
    <property type="match status" value="1"/>
</dbReference>
<evidence type="ECO:0000313" key="17">
    <source>
        <dbReference type="EMBL" id="HIJ99670.1"/>
    </source>
</evidence>
<evidence type="ECO:0000256" key="16">
    <source>
        <dbReference type="SAM" id="MobiDB-lite"/>
    </source>
</evidence>
<keyword evidence="5 13" id="KW-0547">Nucleotide-binding</keyword>
<sequence>MKKESENTYVFEKKGDMKVPLKVFASEKLMKDIEKDRALEQGINMAKLPGICKHAIMMPDAHQGYGFPIGGVAAFDAEKGIISPGGIGYDINCGVRILTSNLGVDEVREKLEEILNVLYENIHTGIGSESKIRLETSELEELLDTGIDWAIKKGYATEEDKERCEENGRMPQADSSKVSDRAKKRGRKQVGSLGAGNHFIEIQAVEKILDKSTAEKFGIKEEGQVVIMIHSGSRGLGHQVCTDYLRRMETEQPEIFKSLEDKELIYAPLGTEIAEDYYKAMSAAANFGWCNRQVMTYETRNSFKKVFPDSDLKLMYDVCHNMAKLETHEIDGKMKKVYVHRKGATRAFGPGHKEIPEIYRDVGQPILIPGSMGTSSYVLVGTDEGMKETFGSTPHGAGRLMSRHQANKLYTGEQVQKDLKSKGILVRSASWRGVSEEAPGAYKDIDEVVKVSHEVGIGKIVAKLVPLGVLKG</sequence>
<dbReference type="GO" id="GO:0005525">
    <property type="term" value="F:GTP binding"/>
    <property type="evidence" value="ECO:0007669"/>
    <property type="project" value="UniProtKB-KW"/>
</dbReference>
<evidence type="ECO:0000256" key="15">
    <source>
        <dbReference type="RuleBase" id="RU371113"/>
    </source>
</evidence>
<dbReference type="SUPFAM" id="SSF103365">
    <property type="entry name" value="Hypothetical protein PH1602"/>
    <property type="match status" value="1"/>
</dbReference>
<keyword evidence="7 14" id="KW-0464">Manganese</keyword>
<name>A0A832V8P8_9ARCH</name>
<comment type="subunit">
    <text evidence="2 15">Monomer.</text>
</comment>
<feature type="binding site" evidence="14">
    <location>
        <position position="198"/>
    </location>
    <ligand>
        <name>Mn(2+)</name>
        <dbReference type="ChEBI" id="CHEBI:29035"/>
        <label>1</label>
    </ligand>
</feature>
<protein>
    <recommendedName>
        <fullName evidence="8 15">tRNA-splicing ligase RtcB</fullName>
        <ecNumber evidence="15">6.5.1.-</ecNumber>
    </recommendedName>
</protein>
<comment type="catalytic activity">
    <reaction evidence="10">
        <text>a 3'-end 3'-phospho-ribonucleotide-RNA + a 5'-end dephospho-ribonucleoside-RNA + GTP = a ribonucleotidyl-ribonucleotide-RNA + GMP + diphosphate</text>
        <dbReference type="Rhea" id="RHEA:68076"/>
        <dbReference type="Rhea" id="RHEA-COMP:10463"/>
        <dbReference type="Rhea" id="RHEA-COMP:13936"/>
        <dbReference type="Rhea" id="RHEA-COMP:17355"/>
        <dbReference type="ChEBI" id="CHEBI:33019"/>
        <dbReference type="ChEBI" id="CHEBI:37565"/>
        <dbReference type="ChEBI" id="CHEBI:58115"/>
        <dbReference type="ChEBI" id="CHEBI:83062"/>
        <dbReference type="ChEBI" id="CHEBI:138284"/>
        <dbReference type="ChEBI" id="CHEBI:173118"/>
        <dbReference type="EC" id="6.5.1.8"/>
    </reaction>
</comment>
<dbReference type="AlphaFoldDB" id="A0A832V8P8"/>
<dbReference type="GO" id="GO:0006388">
    <property type="term" value="P:tRNA splicing, via endonucleolytic cleavage and ligation"/>
    <property type="evidence" value="ECO:0007669"/>
    <property type="project" value="UniProtKB-ARBA"/>
</dbReference>
<feature type="binding site" evidence="13">
    <location>
        <position position="471"/>
    </location>
    <ligand>
        <name>GMP</name>
        <dbReference type="ChEBI" id="CHEBI:58115"/>
    </ligand>
</feature>
<evidence type="ECO:0000256" key="12">
    <source>
        <dbReference type="PIRSR" id="PIRSR601233-1"/>
    </source>
</evidence>
<dbReference type="Gene3D" id="3.90.1860.10">
    <property type="entry name" value="tRNA-splicing ligase RtcB"/>
    <property type="match status" value="1"/>
</dbReference>
<dbReference type="InterPro" id="IPR001233">
    <property type="entry name" value="RtcB"/>
</dbReference>
<dbReference type="EC" id="6.5.1.-" evidence="15"/>
<accession>A0A832V8P8</accession>
<dbReference type="Proteomes" id="UP000604391">
    <property type="component" value="Unassembled WGS sequence"/>
</dbReference>
<keyword evidence="18" id="KW-1185">Reference proteome</keyword>
<feature type="binding site" evidence="13">
    <location>
        <begin position="197"/>
        <end position="201"/>
    </location>
    <ligand>
        <name>GMP</name>
        <dbReference type="ChEBI" id="CHEBI:58115"/>
    </ligand>
</feature>
<evidence type="ECO:0000313" key="18">
    <source>
        <dbReference type="Proteomes" id="UP000604391"/>
    </source>
</evidence>
<evidence type="ECO:0000256" key="7">
    <source>
        <dbReference type="ARBA" id="ARBA00023211"/>
    </source>
</evidence>
<keyword evidence="6 13" id="KW-0342">GTP-binding</keyword>
<dbReference type="GO" id="GO:0003972">
    <property type="term" value="F:RNA ligase (ATP) activity"/>
    <property type="evidence" value="ECO:0007669"/>
    <property type="project" value="TreeGrafter"/>
</dbReference>
<comment type="catalytic activity">
    <reaction evidence="11">
        <text>a 3'-end 2',3'-cyclophospho-ribonucleotide-RNA + a 5'-end dephospho-ribonucleoside-RNA + GTP + H2O = a ribonucleotidyl-ribonucleotide-RNA + GMP + diphosphate + H(+)</text>
        <dbReference type="Rhea" id="RHEA:68080"/>
        <dbReference type="Rhea" id="RHEA-COMP:10464"/>
        <dbReference type="Rhea" id="RHEA-COMP:13936"/>
        <dbReference type="Rhea" id="RHEA-COMP:17355"/>
        <dbReference type="ChEBI" id="CHEBI:15377"/>
        <dbReference type="ChEBI" id="CHEBI:15378"/>
        <dbReference type="ChEBI" id="CHEBI:33019"/>
        <dbReference type="ChEBI" id="CHEBI:37565"/>
        <dbReference type="ChEBI" id="CHEBI:58115"/>
        <dbReference type="ChEBI" id="CHEBI:83064"/>
        <dbReference type="ChEBI" id="CHEBI:138284"/>
        <dbReference type="ChEBI" id="CHEBI:173118"/>
        <dbReference type="EC" id="6.5.1.8"/>
    </reaction>
</comment>
<organism evidence="17 18">
    <name type="scientific">Candidatus Undinarchaeum marinum</name>
    <dbReference type="NCBI Taxonomy" id="2756141"/>
    <lineage>
        <taxon>Archaea</taxon>
        <taxon>Candidatus Undinarchaeota</taxon>
        <taxon>Candidatus Undinarchaeia</taxon>
        <taxon>Candidatus Undinarchaeales</taxon>
        <taxon>Candidatus Undinarchaeaceae</taxon>
        <taxon>Candidatus Undinarchaeum</taxon>
    </lineage>
</organism>
<dbReference type="GO" id="GO:0046872">
    <property type="term" value="F:metal ion binding"/>
    <property type="evidence" value="ECO:0007669"/>
    <property type="project" value="UniProtKB-UniRule"/>
</dbReference>
<evidence type="ECO:0000256" key="4">
    <source>
        <dbReference type="ARBA" id="ARBA00022723"/>
    </source>
</evidence>
<feature type="binding site" evidence="13">
    <location>
        <begin position="395"/>
        <end position="398"/>
    </location>
    <ligand>
        <name>GMP</name>
        <dbReference type="ChEBI" id="CHEBI:58115"/>
    </ligand>
</feature>
<evidence type="ECO:0000256" key="9">
    <source>
        <dbReference type="ARBA" id="ARBA00045316"/>
    </source>
</evidence>